<reference evidence="4 5" key="1">
    <citation type="journal article" date="2008" name="Nature">
        <title>Genome analysis of the platypus reveals unique signatures of evolution.</title>
        <authorList>
            <person name="Warren W.C."/>
            <person name="Hillier L.W."/>
            <person name="Marshall Graves J.A."/>
            <person name="Birney E."/>
            <person name="Ponting C.P."/>
            <person name="Grutzner F."/>
            <person name="Belov K."/>
            <person name="Miller W."/>
            <person name="Clarke L."/>
            <person name="Chinwalla A.T."/>
            <person name="Yang S.P."/>
            <person name="Heger A."/>
            <person name="Locke D.P."/>
            <person name="Miethke P."/>
            <person name="Waters P.D."/>
            <person name="Veyrunes F."/>
            <person name="Fulton L."/>
            <person name="Fulton B."/>
            <person name="Graves T."/>
            <person name="Wallis J."/>
            <person name="Puente X.S."/>
            <person name="Lopez-Otin C."/>
            <person name="Ordonez G.R."/>
            <person name="Eichler E.E."/>
            <person name="Chen L."/>
            <person name="Cheng Z."/>
            <person name="Deakin J.E."/>
            <person name="Alsop A."/>
            <person name="Thompson K."/>
            <person name="Kirby P."/>
            <person name="Papenfuss A.T."/>
            <person name="Wakefield M.J."/>
            <person name="Olender T."/>
            <person name="Lancet D."/>
            <person name="Huttley G.A."/>
            <person name="Smit A.F."/>
            <person name="Pask A."/>
            <person name="Temple-Smith P."/>
            <person name="Batzer M.A."/>
            <person name="Walker J.A."/>
            <person name="Konkel M.K."/>
            <person name="Harris R.S."/>
            <person name="Whittington C.M."/>
            <person name="Wong E.S."/>
            <person name="Gemmell N.J."/>
            <person name="Buschiazzo E."/>
            <person name="Vargas Jentzsch I.M."/>
            <person name="Merkel A."/>
            <person name="Schmitz J."/>
            <person name="Zemann A."/>
            <person name="Churakov G."/>
            <person name="Kriegs J.O."/>
            <person name="Brosius J."/>
            <person name="Murchison E.P."/>
            <person name="Sachidanandam R."/>
            <person name="Smith C."/>
            <person name="Hannon G.J."/>
            <person name="Tsend-Ayush E."/>
            <person name="McMillan D."/>
            <person name="Attenborough R."/>
            <person name="Rens W."/>
            <person name="Ferguson-Smith M."/>
            <person name="Lefevre C.M."/>
            <person name="Sharp J.A."/>
            <person name="Nicholas K.R."/>
            <person name="Ray D.A."/>
            <person name="Kube M."/>
            <person name="Reinhardt R."/>
            <person name="Pringle T.H."/>
            <person name="Taylor J."/>
            <person name="Jones R.C."/>
            <person name="Nixon B."/>
            <person name="Dacheux J.L."/>
            <person name="Niwa H."/>
            <person name="Sekita Y."/>
            <person name="Huang X."/>
            <person name="Stark A."/>
            <person name="Kheradpour P."/>
            <person name="Kellis M."/>
            <person name="Flicek P."/>
            <person name="Chen Y."/>
            <person name="Webber C."/>
            <person name="Hardison R."/>
            <person name="Nelson J."/>
            <person name="Hallsworth-Pepin K."/>
            <person name="Delehaunty K."/>
            <person name="Markovic C."/>
            <person name="Minx P."/>
            <person name="Feng Y."/>
            <person name="Kremitzki C."/>
            <person name="Mitreva M."/>
            <person name="Glasscock J."/>
            <person name="Wylie T."/>
            <person name="Wohldmann P."/>
            <person name="Thiru P."/>
            <person name="Nhan M.N."/>
            <person name="Pohl C.S."/>
            <person name="Smith S.M."/>
            <person name="Hou S."/>
            <person name="Nefedov M."/>
            <person name="de Jong P.J."/>
            <person name="Renfree M.B."/>
            <person name="Mardis E.R."/>
            <person name="Wilson R.K."/>
        </authorList>
    </citation>
    <scope>NUCLEOTIDE SEQUENCE [LARGE SCALE GENOMIC DNA]</scope>
    <source>
        <strain evidence="4 5">Glennie</strain>
    </source>
</reference>
<dbReference type="Ensembl" id="ENSOANT00000050230.1">
    <property type="protein sequence ID" value="ENSOANP00000053111.1"/>
    <property type="gene ID" value="ENSOANG00000045726.1"/>
</dbReference>
<keyword evidence="5" id="KW-1185">Reference proteome</keyword>
<evidence type="ECO:0000313" key="4">
    <source>
        <dbReference type="Ensembl" id="ENSOANP00000053111.1"/>
    </source>
</evidence>
<evidence type="ECO:0000256" key="2">
    <source>
        <dbReference type="SAM" id="MobiDB-lite"/>
    </source>
</evidence>
<feature type="region of interest" description="Disordered" evidence="2">
    <location>
        <begin position="140"/>
        <end position="177"/>
    </location>
</feature>
<feature type="compositionally biased region" description="Low complexity" evidence="2">
    <location>
        <begin position="1"/>
        <end position="20"/>
    </location>
</feature>
<evidence type="ECO:0000256" key="1">
    <source>
        <dbReference type="ARBA" id="ARBA00023242"/>
    </source>
</evidence>
<dbReference type="InParanoid" id="A0A6I8PN50"/>
<dbReference type="GeneTree" id="ENSGT00940000154740"/>
<dbReference type="InterPro" id="IPR003309">
    <property type="entry name" value="SCAN_dom"/>
</dbReference>
<evidence type="ECO:0000259" key="3">
    <source>
        <dbReference type="PROSITE" id="PS50804"/>
    </source>
</evidence>
<feature type="domain" description="SCAN box" evidence="3">
    <location>
        <begin position="75"/>
        <end position="142"/>
    </location>
</feature>
<dbReference type="SUPFAM" id="SSF47353">
    <property type="entry name" value="Retrovirus capsid dimerization domain-like"/>
    <property type="match status" value="1"/>
</dbReference>
<feature type="compositionally biased region" description="Basic and acidic residues" evidence="2">
    <location>
        <begin position="49"/>
        <end position="59"/>
    </location>
</feature>
<organism evidence="4 5">
    <name type="scientific">Ornithorhynchus anatinus</name>
    <name type="common">Duckbill platypus</name>
    <dbReference type="NCBI Taxonomy" id="9258"/>
    <lineage>
        <taxon>Eukaryota</taxon>
        <taxon>Metazoa</taxon>
        <taxon>Chordata</taxon>
        <taxon>Craniata</taxon>
        <taxon>Vertebrata</taxon>
        <taxon>Euteleostomi</taxon>
        <taxon>Mammalia</taxon>
        <taxon>Monotremata</taxon>
        <taxon>Ornithorhynchidae</taxon>
        <taxon>Ornithorhynchus</taxon>
    </lineage>
</organism>
<feature type="region of interest" description="Disordered" evidence="2">
    <location>
        <begin position="1"/>
        <end position="89"/>
    </location>
</feature>
<dbReference type="InterPro" id="IPR050916">
    <property type="entry name" value="SCAN-C2H2_zinc_finger"/>
</dbReference>
<proteinExistence type="predicted"/>
<dbReference type="PROSITE" id="PS50804">
    <property type="entry name" value="SCAN_BOX"/>
    <property type="match status" value="1"/>
</dbReference>
<name>A0A6I8PN50_ORNAN</name>
<dbReference type="AlphaFoldDB" id="A0A6I8PN50"/>
<evidence type="ECO:0000313" key="5">
    <source>
        <dbReference type="Proteomes" id="UP000002279"/>
    </source>
</evidence>
<keyword evidence="1" id="KW-0539">Nucleus</keyword>
<reference evidence="4" key="3">
    <citation type="submission" date="2025-09" db="UniProtKB">
        <authorList>
            <consortium name="Ensembl"/>
        </authorList>
    </citation>
    <scope>IDENTIFICATION</scope>
    <source>
        <strain evidence="4">Glennie</strain>
    </source>
</reference>
<dbReference type="SMART" id="SM00431">
    <property type="entry name" value="SCAN"/>
    <property type="match status" value="1"/>
</dbReference>
<dbReference type="FunFam" id="1.10.4020.10:FF:000001">
    <property type="entry name" value="zinc finger protein 263 isoform X1"/>
    <property type="match status" value="1"/>
</dbReference>
<dbReference type="PANTHER" id="PTHR45935">
    <property type="entry name" value="PROTEIN ZBED8-RELATED"/>
    <property type="match status" value="1"/>
</dbReference>
<sequence>LADPAPSSSPTASRLSPAAPEGRRGRSRKMATDPQEGVAPGREGPPTGKAEEDRARDPQSDPPEAARPAPDAPSRRFRRFRYREASGPRQALGRLRELCRLWLRPDRRTKEQILELLVLDRFLAILPADTGARVRIRRPRSAPYRALGKRHSATDWPAPGSQSRRGRRATGQGVRPR</sequence>
<dbReference type="Pfam" id="PF02023">
    <property type="entry name" value="SCAN"/>
    <property type="match status" value="1"/>
</dbReference>
<accession>A0A6I8PN50</accession>
<reference evidence="4" key="2">
    <citation type="submission" date="2025-08" db="UniProtKB">
        <authorList>
            <consortium name="Ensembl"/>
        </authorList>
    </citation>
    <scope>IDENTIFICATION</scope>
    <source>
        <strain evidence="4">Glennie</strain>
    </source>
</reference>
<dbReference type="PANTHER" id="PTHR45935:SF15">
    <property type="entry name" value="SCAN BOX DOMAIN-CONTAINING PROTEIN"/>
    <property type="match status" value="1"/>
</dbReference>
<dbReference type="InterPro" id="IPR038269">
    <property type="entry name" value="SCAN_sf"/>
</dbReference>
<dbReference type="Gene3D" id="1.10.4020.10">
    <property type="entry name" value="DNA breaking-rejoining enzymes"/>
    <property type="match status" value="1"/>
</dbReference>
<dbReference type="Bgee" id="ENSOANG00000045726">
    <property type="expression patterns" value="Expressed in heart and 6 other cell types or tissues"/>
</dbReference>
<protein>
    <recommendedName>
        <fullName evidence="3">SCAN box domain-containing protein</fullName>
    </recommendedName>
</protein>
<dbReference type="Proteomes" id="UP000002279">
    <property type="component" value="Chromosome X3"/>
</dbReference>